<dbReference type="InterPro" id="IPR016032">
    <property type="entry name" value="Sig_transdc_resp-reg_C-effctor"/>
</dbReference>
<dbReference type="SUPFAM" id="SSF46894">
    <property type="entry name" value="C-terminal effector domain of the bipartite response regulators"/>
    <property type="match status" value="1"/>
</dbReference>
<organism evidence="2">
    <name type="scientific">marine sediment metagenome</name>
    <dbReference type="NCBI Taxonomy" id="412755"/>
    <lineage>
        <taxon>unclassified sequences</taxon>
        <taxon>metagenomes</taxon>
        <taxon>ecological metagenomes</taxon>
    </lineage>
</organism>
<dbReference type="InterPro" id="IPR036388">
    <property type="entry name" value="WH-like_DNA-bd_sf"/>
</dbReference>
<dbReference type="EMBL" id="BARW01014563">
    <property type="protein sequence ID" value="GAI77235.1"/>
    <property type="molecule type" value="Genomic_DNA"/>
</dbReference>
<accession>X1SPF0</accession>
<feature type="domain" description="HTH luxR-type" evidence="1">
    <location>
        <begin position="1"/>
        <end position="24"/>
    </location>
</feature>
<evidence type="ECO:0000313" key="2">
    <source>
        <dbReference type="EMBL" id="GAI77235.1"/>
    </source>
</evidence>
<gene>
    <name evidence="2" type="ORF">S12H4_25778</name>
</gene>
<reference evidence="2" key="1">
    <citation type="journal article" date="2014" name="Front. Microbiol.">
        <title>High frequency of phylogenetically diverse reductive dehalogenase-homologous genes in deep subseafloor sedimentary metagenomes.</title>
        <authorList>
            <person name="Kawai M."/>
            <person name="Futagami T."/>
            <person name="Toyoda A."/>
            <person name="Takaki Y."/>
            <person name="Nishi S."/>
            <person name="Hori S."/>
            <person name="Arai W."/>
            <person name="Tsubouchi T."/>
            <person name="Morono Y."/>
            <person name="Uchiyama I."/>
            <person name="Ito T."/>
            <person name="Fujiyama A."/>
            <person name="Inagaki F."/>
            <person name="Takami H."/>
        </authorList>
    </citation>
    <scope>NUCLEOTIDE SEQUENCE</scope>
    <source>
        <strain evidence="2">Expedition CK06-06</strain>
    </source>
</reference>
<dbReference type="Gene3D" id="1.10.10.10">
    <property type="entry name" value="Winged helix-like DNA-binding domain superfamily/Winged helix DNA-binding domain"/>
    <property type="match status" value="1"/>
</dbReference>
<sequence length="42" mass="4581">MSSILRKLDASDRTQAVVLAMQHGWISLEVTDSSESSSSNKD</sequence>
<comment type="caution">
    <text evidence="2">The sequence shown here is derived from an EMBL/GenBank/DDBJ whole genome shotgun (WGS) entry which is preliminary data.</text>
</comment>
<proteinExistence type="predicted"/>
<dbReference type="GO" id="GO:0006355">
    <property type="term" value="P:regulation of DNA-templated transcription"/>
    <property type="evidence" value="ECO:0007669"/>
    <property type="project" value="InterPro"/>
</dbReference>
<protein>
    <recommendedName>
        <fullName evidence="1">HTH luxR-type domain-containing protein</fullName>
    </recommendedName>
</protein>
<dbReference type="InterPro" id="IPR000792">
    <property type="entry name" value="Tscrpt_reg_LuxR_C"/>
</dbReference>
<dbReference type="PROSITE" id="PS50043">
    <property type="entry name" value="HTH_LUXR_2"/>
    <property type="match status" value="1"/>
</dbReference>
<name>X1SPF0_9ZZZZ</name>
<dbReference type="AlphaFoldDB" id="X1SPF0"/>
<dbReference type="GO" id="GO:0003677">
    <property type="term" value="F:DNA binding"/>
    <property type="evidence" value="ECO:0007669"/>
    <property type="project" value="InterPro"/>
</dbReference>
<evidence type="ECO:0000259" key="1">
    <source>
        <dbReference type="PROSITE" id="PS50043"/>
    </source>
</evidence>